<dbReference type="InterPro" id="IPR017853">
    <property type="entry name" value="GH"/>
</dbReference>
<accession>A0A9W6ZBR1</accession>
<comment type="caution">
    <text evidence="6">The sequence shown here is derived from an EMBL/GenBank/DDBJ whole genome shotgun (WGS) entry which is preliminary data.</text>
</comment>
<dbReference type="PANTHER" id="PTHR46959">
    <property type="entry name" value="SULFOQUINOVOSIDASE"/>
    <property type="match status" value="1"/>
</dbReference>
<feature type="chain" id="PRO_5040966545" description="Alpha-glucosidase" evidence="3">
    <location>
        <begin position="22"/>
        <end position="757"/>
    </location>
</feature>
<evidence type="ECO:0000256" key="2">
    <source>
        <dbReference type="RuleBase" id="RU361185"/>
    </source>
</evidence>
<dbReference type="Gene3D" id="3.20.20.80">
    <property type="entry name" value="Glycosidases"/>
    <property type="match status" value="2"/>
</dbReference>
<feature type="signal peptide" evidence="3">
    <location>
        <begin position="1"/>
        <end position="21"/>
    </location>
</feature>
<keyword evidence="2" id="KW-0326">Glycosidase</keyword>
<keyword evidence="2" id="KW-0378">Hydrolase</keyword>
<evidence type="ECO:0000313" key="6">
    <source>
        <dbReference type="EMBL" id="GMH47664.1"/>
    </source>
</evidence>
<proteinExistence type="inferred from homology"/>
<evidence type="ECO:0000313" key="7">
    <source>
        <dbReference type="Proteomes" id="UP001165122"/>
    </source>
</evidence>
<dbReference type="InterPro" id="IPR013780">
    <property type="entry name" value="Glyco_hydro_b"/>
</dbReference>
<dbReference type="GO" id="GO:0005975">
    <property type="term" value="P:carbohydrate metabolic process"/>
    <property type="evidence" value="ECO:0007669"/>
    <property type="project" value="InterPro"/>
</dbReference>
<evidence type="ECO:0000259" key="5">
    <source>
        <dbReference type="Pfam" id="PF21365"/>
    </source>
</evidence>
<feature type="domain" description="Glycoside hydrolase family 31 TIM barrel" evidence="4">
    <location>
        <begin position="261"/>
        <end position="603"/>
    </location>
</feature>
<evidence type="ECO:0000256" key="3">
    <source>
        <dbReference type="SAM" id="SignalP"/>
    </source>
</evidence>
<dbReference type="EMBL" id="BRXW01000358">
    <property type="protein sequence ID" value="GMH47664.1"/>
    <property type="molecule type" value="Genomic_DNA"/>
</dbReference>
<dbReference type="Pfam" id="PF21365">
    <property type="entry name" value="Glyco_hydro_31_3rd"/>
    <property type="match status" value="1"/>
</dbReference>
<protein>
    <recommendedName>
        <fullName evidence="8">Alpha-glucosidase</fullName>
    </recommendedName>
</protein>
<keyword evidence="7" id="KW-1185">Reference proteome</keyword>
<dbReference type="InterPro" id="IPR048395">
    <property type="entry name" value="Glyco_hydro_31_C"/>
</dbReference>
<dbReference type="Proteomes" id="UP001165122">
    <property type="component" value="Unassembled WGS sequence"/>
</dbReference>
<evidence type="ECO:0008006" key="8">
    <source>
        <dbReference type="Google" id="ProtNLM"/>
    </source>
</evidence>
<organism evidence="6 7">
    <name type="scientific">Triparma laevis f. longispina</name>
    <dbReference type="NCBI Taxonomy" id="1714387"/>
    <lineage>
        <taxon>Eukaryota</taxon>
        <taxon>Sar</taxon>
        <taxon>Stramenopiles</taxon>
        <taxon>Ochrophyta</taxon>
        <taxon>Bolidophyceae</taxon>
        <taxon>Parmales</taxon>
        <taxon>Triparmaceae</taxon>
        <taxon>Triparma</taxon>
    </lineage>
</organism>
<feature type="domain" description="Glycosyl hydrolase family 31 C-terminal" evidence="5">
    <location>
        <begin position="634"/>
        <end position="705"/>
    </location>
</feature>
<keyword evidence="3" id="KW-0732">Signal</keyword>
<reference evidence="7" key="1">
    <citation type="journal article" date="2023" name="Commun. Biol.">
        <title>Genome analysis of Parmales, the sister group of diatoms, reveals the evolutionary specialization of diatoms from phago-mixotrophs to photoautotrophs.</title>
        <authorList>
            <person name="Ban H."/>
            <person name="Sato S."/>
            <person name="Yoshikawa S."/>
            <person name="Yamada K."/>
            <person name="Nakamura Y."/>
            <person name="Ichinomiya M."/>
            <person name="Sato N."/>
            <person name="Blanc-Mathieu R."/>
            <person name="Endo H."/>
            <person name="Kuwata A."/>
            <person name="Ogata H."/>
        </authorList>
    </citation>
    <scope>NUCLEOTIDE SEQUENCE [LARGE SCALE GENOMIC DNA]</scope>
    <source>
        <strain evidence="7">NIES 3700</strain>
    </source>
</reference>
<dbReference type="InterPro" id="IPR052990">
    <property type="entry name" value="Sulfoquinovosidase_GH31"/>
</dbReference>
<dbReference type="SUPFAM" id="SSF51011">
    <property type="entry name" value="Glycosyl hydrolase domain"/>
    <property type="match status" value="1"/>
</dbReference>
<dbReference type="PANTHER" id="PTHR46959:SF2">
    <property type="entry name" value="SULFOQUINOVOSIDASE"/>
    <property type="match status" value="1"/>
</dbReference>
<dbReference type="SUPFAM" id="SSF51445">
    <property type="entry name" value="(Trans)glycosidases"/>
    <property type="match status" value="2"/>
</dbReference>
<comment type="similarity">
    <text evidence="1 2">Belongs to the glycosyl hydrolase 31 family.</text>
</comment>
<dbReference type="Pfam" id="PF01055">
    <property type="entry name" value="Glyco_hydro_31_2nd"/>
    <property type="match status" value="1"/>
</dbReference>
<dbReference type="InterPro" id="IPR000322">
    <property type="entry name" value="Glyco_hydro_31_TIM"/>
</dbReference>
<evidence type="ECO:0000256" key="1">
    <source>
        <dbReference type="ARBA" id="ARBA00007806"/>
    </source>
</evidence>
<evidence type="ECO:0000259" key="4">
    <source>
        <dbReference type="Pfam" id="PF01055"/>
    </source>
</evidence>
<sequence>MSTMSVLLLTTIVLLFPFASGVELWNVDNFLTGSISELSVTEKDGNFNFTHSPPTSIYPYTLTSSITKISKSTIVSGCISKNPTSCSGIQFTCEFLNDDTFKCKTESIPKLALKITFPSTPRTLYTGLGIQFTPSPSSTIFPSKKIPLTVGEQGVGRGIQPLTNIMTTYFHGAGGAEYSTYAPSNCFTTNENTCGYVLNSEYAYFVNHGFEVRSNVIEGGYIEGRKNYYEVIESLTEVTGRFEGVPEWTGTGVIVGIQGGESKVLHKVQKLKDGGVPIAGLWIQDWAGKRVDSFGSRVLWNWELDEVFYPNWEKRVEEWEDEGIKTLVYINPCLSTRVDEFKPHGRRNLYLEAEKYGFMIKKSDGTVYVQSSASDEFQFGTVDLTNPKAKEWYIEVVVNCNVMCKCKIANEKYPPIKAYEGEMQCGLGGEGGGVKGWMADFGEYLPFDVELGDGTDGSMRHNDWPRVWAGVNGEAVGRKKDWREYLFFSRSGSLKSPSVASKGGMFWVGDQNTAWDGNDGLASVLTAYLTAGSSGFALTHSDVGGYTSLNVTKEWEGEDVNVYVGRTSELIMRWMELSAVADCMFRTHEGNQADKQLQVWDTPDLISSLKFWSTFHALLHPLRKVLLKEASKYGYPLVRGMWYDYGMGSFGMNSQFMLGKDLLMAPVFTPGADKVEIWLPRGEWVNIWTCEKIIVEEEKYVAEVEAEVGRPAIYVPWEEKRARKYAKGIWKGLGLMEKGGGCAALYEWKMPWAKKEL</sequence>
<dbReference type="OrthoDB" id="10070917at2759"/>
<dbReference type="AlphaFoldDB" id="A0A9W6ZBR1"/>
<dbReference type="GO" id="GO:0004553">
    <property type="term" value="F:hydrolase activity, hydrolyzing O-glycosyl compounds"/>
    <property type="evidence" value="ECO:0007669"/>
    <property type="project" value="InterPro"/>
</dbReference>
<dbReference type="Gene3D" id="2.60.40.1180">
    <property type="entry name" value="Golgi alpha-mannosidase II"/>
    <property type="match status" value="1"/>
</dbReference>
<name>A0A9W6ZBR1_9STRA</name>
<gene>
    <name evidence="6" type="ORF">TrLO_g8216</name>
</gene>